<organism evidence="2 3">
    <name type="scientific">Penicillium cataractarum</name>
    <dbReference type="NCBI Taxonomy" id="2100454"/>
    <lineage>
        <taxon>Eukaryota</taxon>
        <taxon>Fungi</taxon>
        <taxon>Dikarya</taxon>
        <taxon>Ascomycota</taxon>
        <taxon>Pezizomycotina</taxon>
        <taxon>Eurotiomycetes</taxon>
        <taxon>Eurotiomycetidae</taxon>
        <taxon>Eurotiales</taxon>
        <taxon>Aspergillaceae</taxon>
        <taxon>Penicillium</taxon>
    </lineage>
</organism>
<gene>
    <name evidence="2" type="ORF">N7496_005091</name>
</gene>
<name>A0A9W9VD82_9EURO</name>
<reference evidence="2" key="1">
    <citation type="submission" date="2022-11" db="EMBL/GenBank/DDBJ databases">
        <authorList>
            <person name="Petersen C."/>
        </authorList>
    </citation>
    <scope>NUCLEOTIDE SEQUENCE</scope>
    <source>
        <strain evidence="2">IBT 29864</strain>
    </source>
</reference>
<accession>A0A9W9VD82</accession>
<protein>
    <submittedName>
        <fullName evidence="2">Uncharacterized protein</fullName>
    </submittedName>
</protein>
<comment type="caution">
    <text evidence="2">The sequence shown here is derived from an EMBL/GenBank/DDBJ whole genome shotgun (WGS) entry which is preliminary data.</text>
</comment>
<dbReference type="OrthoDB" id="5335812at2759"/>
<feature type="region of interest" description="Disordered" evidence="1">
    <location>
        <begin position="1"/>
        <end position="72"/>
    </location>
</feature>
<proteinExistence type="predicted"/>
<dbReference type="EMBL" id="JAPZBS010000004">
    <property type="protein sequence ID" value="KAJ5377682.1"/>
    <property type="molecule type" value="Genomic_DNA"/>
</dbReference>
<dbReference type="InterPro" id="IPR053267">
    <property type="entry name" value="Verrucosidin_biosynth-assoc"/>
</dbReference>
<dbReference type="PANTHER" id="PTHR42087:SF2">
    <property type="match status" value="1"/>
</dbReference>
<keyword evidence="3" id="KW-1185">Reference proteome</keyword>
<feature type="compositionally biased region" description="Basic and acidic residues" evidence="1">
    <location>
        <begin position="11"/>
        <end position="31"/>
    </location>
</feature>
<dbReference type="AlphaFoldDB" id="A0A9W9VD82"/>
<dbReference type="Proteomes" id="UP001147782">
    <property type="component" value="Unassembled WGS sequence"/>
</dbReference>
<evidence type="ECO:0000313" key="2">
    <source>
        <dbReference type="EMBL" id="KAJ5377682.1"/>
    </source>
</evidence>
<feature type="compositionally biased region" description="Basic and acidic residues" evidence="1">
    <location>
        <begin position="39"/>
        <end position="50"/>
    </location>
</feature>
<evidence type="ECO:0000313" key="3">
    <source>
        <dbReference type="Proteomes" id="UP001147782"/>
    </source>
</evidence>
<dbReference type="GeneID" id="81437199"/>
<reference evidence="2" key="2">
    <citation type="journal article" date="2023" name="IMA Fungus">
        <title>Comparative genomic study of the Penicillium genus elucidates a diverse pangenome and 15 lateral gene transfer events.</title>
        <authorList>
            <person name="Petersen C."/>
            <person name="Sorensen T."/>
            <person name="Nielsen M.R."/>
            <person name="Sondergaard T.E."/>
            <person name="Sorensen J.L."/>
            <person name="Fitzpatrick D.A."/>
            <person name="Frisvad J.C."/>
            <person name="Nielsen K.L."/>
        </authorList>
    </citation>
    <scope>NUCLEOTIDE SEQUENCE</scope>
    <source>
        <strain evidence="2">IBT 29864</strain>
    </source>
</reference>
<sequence>MSLSMQGSGREYWESSPRMDVRDHCSREQHPATRSIPLDAERSSDRREPRPFIQDEGMTDAESSPPLPDTEFGRLDTTGWYPHYNQCVHYFLEAGQHNSTVQSIAAFINIRLPFQRPEDHQQSTSTSTSTSFVSLRPYVRRLIITAQDSPPIMSAFFGPDWLTGVGVLYKQERTNYLFTAKSSGWAQTKAAYDILPDEQAPFLRPLRDPEEEEIRAAEARWSEWLAMEDWMVGARSPW</sequence>
<dbReference type="PANTHER" id="PTHR42087">
    <property type="entry name" value="ILP IS AN APOPTOSIS INHIBITOR"/>
    <property type="match status" value="1"/>
</dbReference>
<evidence type="ECO:0000256" key="1">
    <source>
        <dbReference type="SAM" id="MobiDB-lite"/>
    </source>
</evidence>
<dbReference type="RefSeq" id="XP_056556545.1">
    <property type="nucleotide sequence ID" value="XM_056698020.1"/>
</dbReference>